<accession>M0MXJ8</accession>
<evidence type="ECO:0000256" key="1">
    <source>
        <dbReference type="ARBA" id="ARBA00004141"/>
    </source>
</evidence>
<dbReference type="InterPro" id="IPR002794">
    <property type="entry name" value="DUF92_TMEM19"/>
</dbReference>
<dbReference type="GO" id="GO:0016020">
    <property type="term" value="C:membrane"/>
    <property type="evidence" value="ECO:0007669"/>
    <property type="project" value="UniProtKB-SubCell"/>
</dbReference>
<evidence type="ECO:0000256" key="5">
    <source>
        <dbReference type="ARBA" id="ARBA00023136"/>
    </source>
</evidence>
<dbReference type="Proteomes" id="UP000011680">
    <property type="component" value="Unassembled WGS sequence"/>
</dbReference>
<feature type="transmembrane region" description="Helical" evidence="6">
    <location>
        <begin position="226"/>
        <end position="254"/>
    </location>
</feature>
<keyword evidence="4 6" id="KW-1133">Transmembrane helix</keyword>
<dbReference type="eggNOG" id="arCOG02245">
    <property type="taxonomic scope" value="Archaea"/>
</dbReference>
<feature type="transmembrane region" description="Helical" evidence="6">
    <location>
        <begin position="307"/>
        <end position="331"/>
    </location>
</feature>
<comment type="caution">
    <text evidence="7">The sequence shown here is derived from an EMBL/GenBank/DDBJ whole genome shotgun (WGS) entry which is preliminary data.</text>
</comment>
<evidence type="ECO:0000256" key="6">
    <source>
        <dbReference type="SAM" id="Phobius"/>
    </source>
</evidence>
<organism evidence="7 8">
    <name type="scientific">Halococcus thailandensis JCM 13552</name>
    <dbReference type="NCBI Taxonomy" id="1227457"/>
    <lineage>
        <taxon>Archaea</taxon>
        <taxon>Methanobacteriati</taxon>
        <taxon>Methanobacteriota</taxon>
        <taxon>Stenosarchaea group</taxon>
        <taxon>Halobacteria</taxon>
        <taxon>Halobacteriales</taxon>
        <taxon>Halococcaceae</taxon>
        <taxon>Halococcus</taxon>
    </lineage>
</organism>
<feature type="transmembrane region" description="Helical" evidence="6">
    <location>
        <begin position="433"/>
        <end position="453"/>
    </location>
</feature>
<dbReference type="PANTHER" id="PTHR13353:SF5">
    <property type="entry name" value="TRANSMEMBRANE PROTEIN 19"/>
    <property type="match status" value="1"/>
</dbReference>
<name>M0MXJ8_9EURY</name>
<keyword evidence="5 6" id="KW-0472">Membrane</keyword>
<keyword evidence="8" id="KW-1185">Reference proteome</keyword>
<protein>
    <recommendedName>
        <fullName evidence="9">DUF92 domain-containing protein</fullName>
    </recommendedName>
</protein>
<evidence type="ECO:0000313" key="7">
    <source>
        <dbReference type="EMBL" id="EMA50457.1"/>
    </source>
</evidence>
<keyword evidence="3 6" id="KW-0812">Transmembrane</keyword>
<dbReference type="RefSeq" id="WP_007742230.1">
    <property type="nucleotide sequence ID" value="NZ_AOMF01000170.1"/>
</dbReference>
<dbReference type="STRING" id="1227457.C451_16550"/>
<dbReference type="PATRIC" id="fig|1227457.3.peg.3222"/>
<gene>
    <name evidence="7" type="ORF">C451_16550</name>
</gene>
<evidence type="ECO:0008006" key="9">
    <source>
        <dbReference type="Google" id="ProtNLM"/>
    </source>
</evidence>
<evidence type="ECO:0000256" key="3">
    <source>
        <dbReference type="ARBA" id="ARBA00022692"/>
    </source>
</evidence>
<feature type="transmembrane region" description="Helical" evidence="6">
    <location>
        <begin position="351"/>
        <end position="374"/>
    </location>
</feature>
<feature type="transmembrane region" description="Helical" evidence="6">
    <location>
        <begin position="146"/>
        <end position="166"/>
    </location>
</feature>
<comment type="subcellular location">
    <subcellularLocation>
        <location evidence="1">Membrane</location>
        <topology evidence="1">Multi-pass membrane protein</topology>
    </subcellularLocation>
</comment>
<feature type="transmembrane region" description="Helical" evidence="6">
    <location>
        <begin position="274"/>
        <end position="295"/>
    </location>
</feature>
<comment type="similarity">
    <text evidence="2">Belongs to the TMEM19 family.</text>
</comment>
<sequence>MTWPLRRAGAFALVGALSLAAPLLGPAAAAPFVVVAALAAFVVEDGPAFELFARPGDHEERRLYGLAGFALAAAGLALFAPLFGMPVFVFVASVLVLSGGNLAEAAARQRRHEPVAATVAFIVGGTLAGVFGQLAVGLVAPAPTPALAVFFAASAALLGALVRLALFVRDDPLVLFSMGLLLWLLAALEPTITPISVALALLVTAGFGALAYALDTASITGMVTGVLAGLLMVVLGGFGWFALLITFFGGGGLAGKFRYDRKRKRGLAEGNDGARGSANVLANSAVALGAVLGYAASPMLPLTGSPFVFAFAGSLAAAMADTLSSEIGGLFDTPRLITTLEPVPPGTDGGVTWQGVVAGLLGSLLIAVLGFLFLPISPAGAIAVALAGIAGMVVDSLLGARFENRAVGELFAGVLGGLAFADRRIGNQTVNFLATLAAALVCAALAAATGLAAL</sequence>
<dbReference type="PANTHER" id="PTHR13353">
    <property type="entry name" value="TRANSMEMBRANE PROTEIN 19"/>
    <property type="match status" value="1"/>
</dbReference>
<reference evidence="7 8" key="1">
    <citation type="journal article" date="2014" name="PLoS Genet.">
        <title>Phylogenetically driven sequencing of extremely halophilic archaea reveals strategies for static and dynamic osmo-response.</title>
        <authorList>
            <person name="Becker E.A."/>
            <person name="Seitzer P.M."/>
            <person name="Tritt A."/>
            <person name="Larsen D."/>
            <person name="Krusor M."/>
            <person name="Yao A.I."/>
            <person name="Wu D."/>
            <person name="Madern D."/>
            <person name="Eisen J.A."/>
            <person name="Darling A.E."/>
            <person name="Facciotti M.T."/>
        </authorList>
    </citation>
    <scope>NUCLEOTIDE SEQUENCE [LARGE SCALE GENOMIC DNA]</scope>
    <source>
        <strain evidence="7 8">JCM 13552</strain>
    </source>
</reference>
<dbReference type="AlphaFoldDB" id="M0MXJ8"/>
<evidence type="ECO:0000256" key="4">
    <source>
        <dbReference type="ARBA" id="ARBA00022989"/>
    </source>
</evidence>
<dbReference type="EMBL" id="AOMF01000170">
    <property type="protein sequence ID" value="EMA50457.1"/>
    <property type="molecule type" value="Genomic_DNA"/>
</dbReference>
<evidence type="ECO:0000256" key="2">
    <source>
        <dbReference type="ARBA" id="ARBA00009012"/>
    </source>
</evidence>
<feature type="transmembrane region" description="Helical" evidence="6">
    <location>
        <begin position="117"/>
        <end position="140"/>
    </location>
</feature>
<dbReference type="OrthoDB" id="28948at2157"/>
<feature type="transmembrane region" description="Helical" evidence="6">
    <location>
        <begin position="381"/>
        <end position="400"/>
    </location>
</feature>
<dbReference type="Pfam" id="PF01940">
    <property type="entry name" value="DUF92"/>
    <property type="match status" value="1"/>
</dbReference>
<evidence type="ECO:0000313" key="8">
    <source>
        <dbReference type="Proteomes" id="UP000011680"/>
    </source>
</evidence>
<feature type="transmembrane region" description="Helical" evidence="6">
    <location>
        <begin position="63"/>
        <end position="96"/>
    </location>
</feature>
<proteinExistence type="inferred from homology"/>